<evidence type="ECO:0000313" key="12">
    <source>
        <dbReference type="Proteomes" id="UP000279760"/>
    </source>
</evidence>
<evidence type="ECO:0000256" key="3">
    <source>
        <dbReference type="ARBA" id="ARBA00022448"/>
    </source>
</evidence>
<dbReference type="InterPro" id="IPR025885">
    <property type="entry name" value="PapC_N"/>
</dbReference>
<dbReference type="Proteomes" id="UP000279760">
    <property type="component" value="Chromosome 1"/>
</dbReference>
<sequence length="776" mass="84881">MLRSLILFILTAPLLSFAGGFDLALLSGISEGASLGSLVNHIPDGNYDFKITVNKRRTYFESIRFYTNEQGESTPCFSEQQLSEFGIKPDINLTQGSCVLSSEIGLDIDFGSFEITMNIPSRFLLSEKQYALAHYDDGVTALMLPYSAGMTTRFDDNYKAYGSASPQFNVGRFRFKSSLSASLMNQKTTMSNGYLYGYTNIPSLRSKFMFGELSQSTAVMGSVDMQGVSLSSNSRLYQSGQMTDTTTIRANAETNAEVRVYQDNELIHTEYVAAGEFTINDMNIRSNSDFVVSIKEEDGREAVFSVPSQLVLSVLKQGTSEHSLFTGLQRTNSHAFLGGELIYGLTDTQSLTTGLFVERDYSNLSVASTMNFDLLGGVRFSAAHSTYLPTGQSGTKINSSLTKSLPFWSLNFQTSLSHFLGNGYRDINSSHIADTVRKGYQFSTSASSDLPFQLGSVSLFQSLGGSDKAQFQSFGLGYSFGNEYYRYSVSALKAYSKESNQNNFAVDNRLSMNFSMPLNWGKSRVSLSRSHSSGRPASTSLSSGMRFGDSSSVSGSLRLDDKKGIVGHGLSLSSNSEYNNYSLQYSNSQSGSQVRGTVKGGLVVAENTVLPTRRLSDTNILVRVDDVEGLKIRNAGKTNADGFALIPSASAYSQNRVSVESKSIPDGVYLDNTVANTIPSEGALTLVTYHVKKGRDTMLKLRQEVSLGTKLYSNDAPISSYFDSDGRVFIAAFDKNEEHLSVPMLSCDVNIIEDSYIDMSGLDYYEAECLSPSNRS</sequence>
<protein>
    <submittedName>
        <fullName evidence="11">Fimbrial biogenesis outer membrane usher protein</fullName>
    </submittedName>
</protein>
<dbReference type="GO" id="GO:0015473">
    <property type="term" value="F:fimbrial usher porin activity"/>
    <property type="evidence" value="ECO:0007669"/>
    <property type="project" value="InterPro"/>
</dbReference>
<keyword evidence="7" id="KW-0472">Membrane</keyword>
<dbReference type="Pfam" id="PF13954">
    <property type="entry name" value="PapC_N"/>
    <property type="match status" value="1"/>
</dbReference>
<feature type="compositionally biased region" description="Low complexity" evidence="9">
    <location>
        <begin position="527"/>
        <end position="540"/>
    </location>
</feature>
<dbReference type="Gene3D" id="2.60.40.2610">
    <property type="entry name" value="Outer membrane usher protein FimD, plug domain"/>
    <property type="match status" value="1"/>
</dbReference>
<dbReference type="SUPFAM" id="SSF141729">
    <property type="entry name" value="FimD N-terminal domain-like"/>
    <property type="match status" value="1"/>
</dbReference>
<dbReference type="Gene3D" id="3.10.20.410">
    <property type="match status" value="1"/>
</dbReference>
<dbReference type="AlphaFoldDB" id="A0A3G4VDH2"/>
<dbReference type="EMBL" id="CP033577">
    <property type="protein sequence ID" value="AYV21261.1"/>
    <property type="molecule type" value="Genomic_DNA"/>
</dbReference>
<accession>A0A3G4VDH2</accession>
<dbReference type="Gene3D" id="2.60.40.3110">
    <property type="match status" value="1"/>
</dbReference>
<reference evidence="11 12" key="1">
    <citation type="submission" date="2018-11" db="EMBL/GenBank/DDBJ databases">
        <title>Complete Genome Sequence of Vbrio mediterranei 117-T6: a Potential Pathogen Bacteria Isolated from the Conchocelis of Pyropia.</title>
        <authorList>
            <person name="Liu Q."/>
        </authorList>
    </citation>
    <scope>NUCLEOTIDE SEQUENCE [LARGE SCALE GENOMIC DNA]</scope>
    <source>
        <strain evidence="11 12">117-T6</strain>
    </source>
</reference>
<dbReference type="InterPro" id="IPR000015">
    <property type="entry name" value="Fimb_usher"/>
</dbReference>
<dbReference type="GO" id="GO:0009279">
    <property type="term" value="C:cell outer membrane"/>
    <property type="evidence" value="ECO:0007669"/>
    <property type="project" value="UniProtKB-SubCell"/>
</dbReference>
<comment type="similarity">
    <text evidence="2">Belongs to the fimbrial export usher family.</text>
</comment>
<feature type="domain" description="PapC N-terminal" evidence="10">
    <location>
        <begin position="21"/>
        <end position="148"/>
    </location>
</feature>
<keyword evidence="4" id="KW-1134">Transmembrane beta strand</keyword>
<evidence type="ECO:0000256" key="5">
    <source>
        <dbReference type="ARBA" id="ARBA00022692"/>
    </source>
</evidence>
<evidence type="ECO:0000256" key="8">
    <source>
        <dbReference type="ARBA" id="ARBA00023237"/>
    </source>
</evidence>
<evidence type="ECO:0000256" key="9">
    <source>
        <dbReference type="SAM" id="MobiDB-lite"/>
    </source>
</evidence>
<evidence type="ECO:0000256" key="1">
    <source>
        <dbReference type="ARBA" id="ARBA00004571"/>
    </source>
</evidence>
<keyword evidence="8" id="KW-0998">Cell outer membrane</keyword>
<dbReference type="RefSeq" id="WP_124940411.1">
    <property type="nucleotide sequence ID" value="NZ_CP033577.1"/>
</dbReference>
<dbReference type="GO" id="GO:0009297">
    <property type="term" value="P:pilus assembly"/>
    <property type="evidence" value="ECO:0007669"/>
    <property type="project" value="InterPro"/>
</dbReference>
<evidence type="ECO:0000259" key="10">
    <source>
        <dbReference type="Pfam" id="PF13954"/>
    </source>
</evidence>
<evidence type="ECO:0000256" key="2">
    <source>
        <dbReference type="ARBA" id="ARBA00008064"/>
    </source>
</evidence>
<dbReference type="Pfam" id="PF00577">
    <property type="entry name" value="Usher"/>
    <property type="match status" value="1"/>
</dbReference>
<organism evidence="11 12">
    <name type="scientific">Vibrio mediterranei</name>
    <dbReference type="NCBI Taxonomy" id="689"/>
    <lineage>
        <taxon>Bacteria</taxon>
        <taxon>Pseudomonadati</taxon>
        <taxon>Pseudomonadota</taxon>
        <taxon>Gammaproteobacteria</taxon>
        <taxon>Vibrionales</taxon>
        <taxon>Vibrionaceae</taxon>
        <taxon>Vibrio</taxon>
    </lineage>
</organism>
<proteinExistence type="inferred from homology"/>
<comment type="subcellular location">
    <subcellularLocation>
        <location evidence="1">Cell outer membrane</location>
        <topology evidence="1">Multi-pass membrane protein</topology>
    </subcellularLocation>
</comment>
<dbReference type="InterPro" id="IPR037224">
    <property type="entry name" value="PapC_N_sf"/>
</dbReference>
<feature type="region of interest" description="Disordered" evidence="9">
    <location>
        <begin position="527"/>
        <end position="555"/>
    </location>
</feature>
<gene>
    <name evidence="11" type="ORF">ECB94_08130</name>
</gene>
<dbReference type="PANTHER" id="PTHR30451">
    <property type="entry name" value="OUTER MEMBRANE USHER PROTEIN"/>
    <property type="match status" value="1"/>
</dbReference>
<dbReference type="InterPro" id="IPR042186">
    <property type="entry name" value="FimD_plug_dom"/>
</dbReference>
<keyword evidence="3" id="KW-0813">Transport</keyword>
<name>A0A3G4VDH2_9VIBR</name>
<evidence type="ECO:0000256" key="4">
    <source>
        <dbReference type="ARBA" id="ARBA00022452"/>
    </source>
</evidence>
<evidence type="ECO:0000313" key="11">
    <source>
        <dbReference type="EMBL" id="AYV21261.1"/>
    </source>
</evidence>
<dbReference type="PANTHER" id="PTHR30451:SF5">
    <property type="entry name" value="SLR0019 PROTEIN"/>
    <property type="match status" value="1"/>
</dbReference>
<keyword evidence="6" id="KW-0732">Signal</keyword>
<evidence type="ECO:0000256" key="7">
    <source>
        <dbReference type="ARBA" id="ARBA00023136"/>
    </source>
</evidence>
<evidence type="ECO:0000256" key="6">
    <source>
        <dbReference type="ARBA" id="ARBA00022729"/>
    </source>
</evidence>
<keyword evidence="5" id="KW-0812">Transmembrane</keyword>